<feature type="region of interest" description="Disordered" evidence="1">
    <location>
        <begin position="228"/>
        <end position="251"/>
    </location>
</feature>
<protein>
    <submittedName>
        <fullName evidence="2">CLUMA_CG007239, isoform A</fullName>
    </submittedName>
</protein>
<evidence type="ECO:0000313" key="2">
    <source>
        <dbReference type="EMBL" id="CRK93711.1"/>
    </source>
</evidence>
<dbReference type="OrthoDB" id="7734146at2759"/>
<gene>
    <name evidence="2" type="ORF">CLUMA_CG007239</name>
</gene>
<reference evidence="2 3" key="1">
    <citation type="submission" date="2015-04" db="EMBL/GenBank/DDBJ databases">
        <authorList>
            <person name="Syromyatnikov M.Y."/>
            <person name="Popov V.N."/>
        </authorList>
    </citation>
    <scope>NUCLEOTIDE SEQUENCE [LARGE SCALE GENOMIC DNA]</scope>
</reference>
<accession>A0A1J1I031</accession>
<dbReference type="EMBL" id="CVRI01000037">
    <property type="protein sequence ID" value="CRK93711.1"/>
    <property type="molecule type" value="Genomic_DNA"/>
</dbReference>
<dbReference type="Proteomes" id="UP000183832">
    <property type="component" value="Unassembled WGS sequence"/>
</dbReference>
<evidence type="ECO:0000256" key="1">
    <source>
        <dbReference type="SAM" id="MobiDB-lite"/>
    </source>
</evidence>
<name>A0A1J1I031_9DIPT</name>
<sequence length="251" mass="28768">MDEKAQNILIKEITKKIEESMYKTINSAIDRAVEKIRNEIISILKPQLEEINQKVDSAIKRVDIVERRIDDVVENNKRICNLRLNEFPFYNDENLQSVMKNLSSALGYESPPDHKIYRLGKNKNSTIIIKFATEFHKNEFHERFLRVPKSITVNVLNGKINSNERCYLSQDLTKKQYELNKSAISLLKTGKIHRVAIVNGNVAVKISPSEPYQLFESISPANEAKSLKTTQTKGAPKQPVNTRSTKKLNTL</sequence>
<evidence type="ECO:0000313" key="3">
    <source>
        <dbReference type="Proteomes" id="UP000183832"/>
    </source>
</evidence>
<keyword evidence="3" id="KW-1185">Reference proteome</keyword>
<proteinExistence type="predicted"/>
<dbReference type="AlphaFoldDB" id="A0A1J1I031"/>
<organism evidence="2 3">
    <name type="scientific">Clunio marinus</name>
    <dbReference type="NCBI Taxonomy" id="568069"/>
    <lineage>
        <taxon>Eukaryota</taxon>
        <taxon>Metazoa</taxon>
        <taxon>Ecdysozoa</taxon>
        <taxon>Arthropoda</taxon>
        <taxon>Hexapoda</taxon>
        <taxon>Insecta</taxon>
        <taxon>Pterygota</taxon>
        <taxon>Neoptera</taxon>
        <taxon>Endopterygota</taxon>
        <taxon>Diptera</taxon>
        <taxon>Nematocera</taxon>
        <taxon>Chironomoidea</taxon>
        <taxon>Chironomidae</taxon>
        <taxon>Clunio</taxon>
    </lineage>
</organism>